<dbReference type="PANTHER" id="PTHR45826">
    <property type="entry name" value="POLYAMINE TRANSPORTER PUT1"/>
    <property type="match status" value="1"/>
</dbReference>
<dbReference type="Gene3D" id="3.30.559.10">
    <property type="entry name" value="Chloramphenicol acetyltransferase-like domain"/>
    <property type="match status" value="2"/>
</dbReference>
<evidence type="ECO:0000256" key="2">
    <source>
        <dbReference type="ARBA" id="ARBA00022448"/>
    </source>
</evidence>
<accession>A0A9J6AW52</accession>
<feature type="transmembrane region" description="Helical" evidence="10">
    <location>
        <begin position="249"/>
        <end position="267"/>
    </location>
</feature>
<reference evidence="11 12" key="1">
    <citation type="submission" date="2020-09" db="EMBL/GenBank/DDBJ databases">
        <title>De no assembly of potato wild relative species, Solanum commersonii.</title>
        <authorList>
            <person name="Cho K."/>
        </authorList>
    </citation>
    <scope>NUCLEOTIDE SEQUENCE [LARGE SCALE GENOMIC DNA]</scope>
    <source>
        <strain evidence="11">LZ3.2</strain>
        <tissue evidence="11">Leaf</tissue>
    </source>
</reference>
<evidence type="ECO:0000256" key="1">
    <source>
        <dbReference type="ARBA" id="ARBA00004651"/>
    </source>
</evidence>
<keyword evidence="3" id="KW-1003">Cell membrane</keyword>
<feature type="transmembrane region" description="Helical" evidence="10">
    <location>
        <begin position="151"/>
        <end position="168"/>
    </location>
</feature>
<dbReference type="EMBL" id="JACXVP010000001">
    <property type="protein sequence ID" value="KAG5628475.1"/>
    <property type="molecule type" value="Genomic_DNA"/>
</dbReference>
<protein>
    <submittedName>
        <fullName evidence="11">Uncharacterized protein</fullName>
    </submittedName>
</protein>
<feature type="compositionally biased region" description="Polar residues" evidence="9">
    <location>
        <begin position="1"/>
        <end position="13"/>
    </location>
</feature>
<gene>
    <name evidence="11" type="ORF">H5410_000192</name>
</gene>
<feature type="transmembrane region" description="Helical" evidence="10">
    <location>
        <begin position="298"/>
        <end position="321"/>
    </location>
</feature>
<keyword evidence="6 10" id="KW-1133">Transmembrane helix</keyword>
<dbReference type="PANTHER" id="PTHR45826:SF18">
    <property type="entry name" value="NEUTRAL AMINO ACID TRANSPORTER"/>
    <property type="match status" value="1"/>
</dbReference>
<dbReference type="GO" id="GO:0015203">
    <property type="term" value="F:polyamine transmembrane transporter activity"/>
    <property type="evidence" value="ECO:0007669"/>
    <property type="project" value="UniProtKB-ARBA"/>
</dbReference>
<keyword evidence="4 10" id="KW-0812">Transmembrane</keyword>
<comment type="caution">
    <text evidence="11">The sequence shown here is derived from an EMBL/GenBank/DDBJ whole genome shotgun (WGS) entry which is preliminary data.</text>
</comment>
<keyword evidence="5" id="KW-0769">Symport</keyword>
<feature type="transmembrane region" description="Helical" evidence="10">
    <location>
        <begin position="34"/>
        <end position="54"/>
    </location>
</feature>
<evidence type="ECO:0000256" key="7">
    <source>
        <dbReference type="ARBA" id="ARBA00023136"/>
    </source>
</evidence>
<dbReference type="AlphaFoldDB" id="A0A9J6AW52"/>
<dbReference type="FunFam" id="1.20.1740.10:FF:000041">
    <property type="entry name" value="Amino acid permease, putative"/>
    <property type="match status" value="1"/>
</dbReference>
<feature type="transmembrane region" description="Helical" evidence="10">
    <location>
        <begin position="342"/>
        <end position="362"/>
    </location>
</feature>
<dbReference type="InterPro" id="IPR023213">
    <property type="entry name" value="CAT-like_dom_sf"/>
</dbReference>
<feature type="transmembrane region" description="Helical" evidence="10">
    <location>
        <begin position="470"/>
        <end position="491"/>
    </location>
</feature>
<evidence type="ECO:0000313" key="11">
    <source>
        <dbReference type="EMBL" id="KAG5628475.1"/>
    </source>
</evidence>
<feature type="transmembrane region" description="Helical" evidence="10">
    <location>
        <begin position="61"/>
        <end position="79"/>
    </location>
</feature>
<dbReference type="InterPro" id="IPR002293">
    <property type="entry name" value="AA/rel_permease1"/>
</dbReference>
<comment type="similarity">
    <text evidence="8">Belongs to the amino acid-polyamine-organocation (APC) superfamily. Polyamine:cation symporter (PHS) (TC 2.A.3.12) family.</text>
</comment>
<evidence type="ECO:0000256" key="3">
    <source>
        <dbReference type="ARBA" id="ARBA00022475"/>
    </source>
</evidence>
<evidence type="ECO:0000256" key="8">
    <source>
        <dbReference type="ARBA" id="ARBA00024041"/>
    </source>
</evidence>
<dbReference type="Proteomes" id="UP000824120">
    <property type="component" value="Chromosome 1"/>
</dbReference>
<comment type="subcellular location">
    <subcellularLocation>
        <location evidence="1">Cell membrane</location>
        <topology evidence="1">Multi-pass membrane protein</topology>
    </subcellularLocation>
</comment>
<dbReference type="Gene3D" id="1.20.1740.10">
    <property type="entry name" value="Amino acid/polyamine transporter I"/>
    <property type="match status" value="1"/>
</dbReference>
<dbReference type="GO" id="GO:0015293">
    <property type="term" value="F:symporter activity"/>
    <property type="evidence" value="ECO:0007669"/>
    <property type="project" value="UniProtKB-KW"/>
</dbReference>
<dbReference type="Pfam" id="PF13520">
    <property type="entry name" value="AA_permease_2"/>
    <property type="match status" value="1"/>
</dbReference>
<feature type="compositionally biased region" description="Low complexity" evidence="9">
    <location>
        <begin position="20"/>
        <end position="29"/>
    </location>
</feature>
<feature type="transmembrane region" description="Helical" evidence="10">
    <location>
        <begin position="432"/>
        <end position="449"/>
    </location>
</feature>
<evidence type="ECO:0000313" key="12">
    <source>
        <dbReference type="Proteomes" id="UP000824120"/>
    </source>
</evidence>
<dbReference type="Pfam" id="PF02458">
    <property type="entry name" value="Transferase"/>
    <property type="match status" value="1"/>
</dbReference>
<evidence type="ECO:0000256" key="5">
    <source>
        <dbReference type="ARBA" id="ARBA00022847"/>
    </source>
</evidence>
<name>A0A9J6AW52_SOLCO</name>
<feature type="transmembrane region" description="Helical" evidence="10">
    <location>
        <begin position="403"/>
        <end position="426"/>
    </location>
</feature>
<dbReference type="InterPro" id="IPR044566">
    <property type="entry name" value="RMV1-like"/>
</dbReference>
<feature type="region of interest" description="Disordered" evidence="9">
    <location>
        <begin position="1"/>
        <end position="29"/>
    </location>
</feature>
<evidence type="ECO:0000256" key="10">
    <source>
        <dbReference type="SAM" id="Phobius"/>
    </source>
</evidence>
<keyword evidence="2" id="KW-0813">Transport</keyword>
<sequence>MKASEIHSSSQHLLENEEQPTTSTPTPTKNSKKLALIPLIFIIFFEVSGGPYGAEAAIGAAGPLLAILGFLIFPFIWSVPEALVTAELATTFPGNGGFVIWADKAFGPFWGSLMGSWKLLSAVCNLASYPVLCLDYIKLIYPILDSGLPRYIAIFFISMFLSFLNYLGLSIVGYTAVVLGVLSLCPFWLITLFSIPKIDPSRWLSLGQKGVKKDWNLFFNTLFWNLNFWDNASTLAGEVEQPQKTFPKALFSAGIVTCISYVLPLLGTSGAVPLEQGEWIDGYFANLASMIAGNWLKYWMELGIVLSVIGLYEAQLSSCAYQILGMAEMGLLPRVFGVRSEWFNTPWVGILVPTLVALVLSYMKFTDIVSSVNFLYSLGMLLEFASFLWLRRKMPKAKRPYRVPLSMPGLVVMCFIPSCFLVYVMFVAHSTVYIVSASLTVFAIAWYFFMEFCKTKMWFDFETVDQDKGWWWCAKLRSVLFSSLCYGWYFFMELCKTKMWFGFQSSQDKETTVIHPSMPPFTDDHVLSLSHLDTDINLHVTFRYLRVYVNDPETRPVEQPDPFQVVTSSLSSALVHYYHYMGSLVRREDKRLELHCHADSGVPVTCAVVDCSLSGINYLDDYHDVNFVEKLVPDPKGEDALTRPFILQVTRFECGGWVLGASIHHSLCDGLGATLFFNTMAELARGSGRVKFEPVWNRSSLLGPRNPPRVEFPFHEFLSLDKNSLPYIEPSKPAVRECFKVKDKWLNRLKGFLHEQSGSNYTTFEALGAFIWRARVKASKIPSEEKVKFAYATNIRRITIPKLPFGYWGNGCVPMYVQFLAQELVNQPLSKTADSIKKSKFNTTDEYVRSFIDFQELHYHEGITIGNRVSGFTDWRHLGHATVDFGWGGPVTVFPLSRHLVGSIEPCFFLPYSSTNEGEKNGFNVLVYLQEEAMVDFKKEMKKLEHIGLS</sequence>
<evidence type="ECO:0000256" key="4">
    <source>
        <dbReference type="ARBA" id="ARBA00022692"/>
    </source>
</evidence>
<feature type="transmembrane region" description="Helical" evidence="10">
    <location>
        <begin position="374"/>
        <end position="391"/>
    </location>
</feature>
<keyword evidence="12" id="KW-1185">Reference proteome</keyword>
<dbReference type="GO" id="GO:0005886">
    <property type="term" value="C:plasma membrane"/>
    <property type="evidence" value="ECO:0007669"/>
    <property type="project" value="UniProtKB-SubCell"/>
</dbReference>
<dbReference type="OrthoDB" id="671439at2759"/>
<proteinExistence type="inferred from homology"/>
<organism evidence="11 12">
    <name type="scientific">Solanum commersonii</name>
    <name type="common">Commerson's wild potato</name>
    <name type="synonym">Commerson's nightshade</name>
    <dbReference type="NCBI Taxonomy" id="4109"/>
    <lineage>
        <taxon>Eukaryota</taxon>
        <taxon>Viridiplantae</taxon>
        <taxon>Streptophyta</taxon>
        <taxon>Embryophyta</taxon>
        <taxon>Tracheophyta</taxon>
        <taxon>Spermatophyta</taxon>
        <taxon>Magnoliopsida</taxon>
        <taxon>eudicotyledons</taxon>
        <taxon>Gunneridae</taxon>
        <taxon>Pentapetalae</taxon>
        <taxon>asterids</taxon>
        <taxon>lamiids</taxon>
        <taxon>Solanales</taxon>
        <taxon>Solanaceae</taxon>
        <taxon>Solanoideae</taxon>
        <taxon>Solaneae</taxon>
        <taxon>Solanum</taxon>
    </lineage>
</organism>
<evidence type="ECO:0000256" key="6">
    <source>
        <dbReference type="ARBA" id="ARBA00022989"/>
    </source>
</evidence>
<feature type="transmembrane region" description="Helical" evidence="10">
    <location>
        <begin position="174"/>
        <end position="195"/>
    </location>
</feature>
<evidence type="ECO:0000256" key="9">
    <source>
        <dbReference type="SAM" id="MobiDB-lite"/>
    </source>
</evidence>
<keyword evidence="7 10" id="KW-0472">Membrane</keyword>